<proteinExistence type="inferred from homology"/>
<dbReference type="UniPathway" id="UPA00034">
    <property type="reaction ID" value="UER00017"/>
</dbReference>
<comment type="caution">
    <text evidence="17">The sequence shown here is derived from an EMBL/GenBank/DDBJ whole genome shotgun (WGS) entry which is preliminary data.</text>
</comment>
<reference evidence="17" key="1">
    <citation type="submission" date="2021-01" db="EMBL/GenBank/DDBJ databases">
        <title>Whole genome shotgun sequence of Planosporangium mesophilum NBRC 109066.</title>
        <authorList>
            <person name="Komaki H."/>
            <person name="Tamura T."/>
        </authorList>
    </citation>
    <scope>NUCLEOTIDE SEQUENCE</scope>
    <source>
        <strain evidence="17">NBRC 109066</strain>
    </source>
</reference>
<comment type="subcellular location">
    <subcellularLocation>
        <location evidence="12">Cytoplasm</location>
    </subcellularLocation>
</comment>
<comment type="function">
    <text evidence="1 12">Catalyzes the condensation of (S)-aspartate-beta-semialdehyde [(S)-ASA] and pyruvate to 4-hydroxy-tetrahydrodipicolinate (HTPA).</text>
</comment>
<feature type="binding site" evidence="12 15">
    <location>
        <position position="215"/>
    </location>
    <ligand>
        <name>pyruvate</name>
        <dbReference type="ChEBI" id="CHEBI:15361"/>
    </ligand>
</feature>
<feature type="site" description="Part of a proton relay during catalysis" evidence="12">
    <location>
        <position position="53"/>
    </location>
</feature>
<evidence type="ECO:0000256" key="14">
    <source>
        <dbReference type="PIRSR" id="PIRSR001365-1"/>
    </source>
</evidence>
<evidence type="ECO:0000256" key="9">
    <source>
        <dbReference type="ARBA" id="ARBA00023239"/>
    </source>
</evidence>
<dbReference type="SUPFAM" id="SSF51569">
    <property type="entry name" value="Aldolase"/>
    <property type="match status" value="1"/>
</dbReference>
<evidence type="ECO:0000256" key="8">
    <source>
        <dbReference type="ARBA" id="ARBA00023154"/>
    </source>
</evidence>
<dbReference type="GO" id="GO:0009089">
    <property type="term" value="P:lysine biosynthetic process via diaminopimelate"/>
    <property type="evidence" value="ECO:0007669"/>
    <property type="project" value="UniProtKB-UniRule"/>
</dbReference>
<dbReference type="GO" id="GO:0005737">
    <property type="term" value="C:cytoplasm"/>
    <property type="evidence" value="ECO:0007669"/>
    <property type="project" value="UniProtKB-SubCell"/>
</dbReference>
<dbReference type="RefSeq" id="WP_239088444.1">
    <property type="nucleotide sequence ID" value="NZ_BOON01000051.1"/>
</dbReference>
<dbReference type="EMBL" id="BOON01000051">
    <property type="protein sequence ID" value="GII25402.1"/>
    <property type="molecule type" value="Genomic_DNA"/>
</dbReference>
<evidence type="ECO:0000256" key="4">
    <source>
        <dbReference type="ARBA" id="ARBA00012086"/>
    </source>
</evidence>
<dbReference type="InterPro" id="IPR005263">
    <property type="entry name" value="DapA"/>
</dbReference>
<dbReference type="Gene3D" id="3.20.20.70">
    <property type="entry name" value="Aldolase class I"/>
    <property type="match status" value="1"/>
</dbReference>
<dbReference type="PANTHER" id="PTHR12128:SF66">
    <property type="entry name" value="4-HYDROXY-2-OXOGLUTARATE ALDOLASE, MITOCHONDRIAL"/>
    <property type="match status" value="1"/>
</dbReference>
<dbReference type="Pfam" id="PF00701">
    <property type="entry name" value="DHDPS"/>
    <property type="match status" value="1"/>
</dbReference>
<feature type="site" description="Part of a proton relay during catalysis" evidence="12">
    <location>
        <position position="118"/>
    </location>
</feature>
<dbReference type="InterPro" id="IPR013785">
    <property type="entry name" value="Aldolase_TIM"/>
</dbReference>
<keyword evidence="6 12" id="KW-0028">Amino-acid biosynthesis</keyword>
<feature type="active site" description="Proton donor/acceptor" evidence="12 14">
    <location>
        <position position="144"/>
    </location>
</feature>
<comment type="catalytic activity">
    <reaction evidence="11 12">
        <text>L-aspartate 4-semialdehyde + pyruvate = (2S,4S)-4-hydroxy-2,3,4,5-tetrahydrodipicolinate + H2O + H(+)</text>
        <dbReference type="Rhea" id="RHEA:34171"/>
        <dbReference type="ChEBI" id="CHEBI:15361"/>
        <dbReference type="ChEBI" id="CHEBI:15377"/>
        <dbReference type="ChEBI" id="CHEBI:15378"/>
        <dbReference type="ChEBI" id="CHEBI:67139"/>
        <dbReference type="ChEBI" id="CHEBI:537519"/>
        <dbReference type="EC" id="4.3.3.7"/>
    </reaction>
</comment>
<feature type="region of interest" description="Disordered" evidence="16">
    <location>
        <begin position="315"/>
        <end position="335"/>
    </location>
</feature>
<feature type="binding site" evidence="12 15">
    <location>
        <position position="54"/>
    </location>
    <ligand>
        <name>pyruvate</name>
        <dbReference type="ChEBI" id="CHEBI:15361"/>
    </ligand>
</feature>
<dbReference type="EC" id="4.3.3.7" evidence="4 12"/>
<evidence type="ECO:0000256" key="15">
    <source>
        <dbReference type="PIRSR" id="PIRSR001365-2"/>
    </source>
</evidence>
<evidence type="ECO:0000256" key="2">
    <source>
        <dbReference type="ARBA" id="ARBA00005120"/>
    </source>
</evidence>
<dbReference type="GO" id="GO:0008840">
    <property type="term" value="F:4-hydroxy-tetrahydrodipicolinate synthase activity"/>
    <property type="evidence" value="ECO:0007669"/>
    <property type="project" value="UniProtKB-UniRule"/>
</dbReference>
<gene>
    <name evidence="12 17" type="primary">dapA</name>
    <name evidence="17" type="ORF">Pme01_49990</name>
</gene>
<dbReference type="GO" id="GO:0019877">
    <property type="term" value="P:diaminopimelate biosynthetic process"/>
    <property type="evidence" value="ECO:0007669"/>
    <property type="project" value="UniProtKB-UniRule"/>
</dbReference>
<dbReference type="PRINTS" id="PR00146">
    <property type="entry name" value="DHPICSNTHASE"/>
</dbReference>
<keyword evidence="7 12" id="KW-0220">Diaminopimelate biosynthesis</keyword>
<comment type="pathway">
    <text evidence="2 12">Amino-acid biosynthesis; L-lysine biosynthesis via DAP pathway; (S)-tetrahydrodipicolinate from L-aspartate: step 3/4.</text>
</comment>
<keyword evidence="8 12" id="KW-0457">Lysine biosynthesis</keyword>
<dbReference type="HAMAP" id="MF_00418">
    <property type="entry name" value="DapA"/>
    <property type="match status" value="1"/>
</dbReference>
<evidence type="ECO:0000256" key="5">
    <source>
        <dbReference type="ARBA" id="ARBA00022490"/>
    </source>
</evidence>
<evidence type="ECO:0000313" key="17">
    <source>
        <dbReference type="EMBL" id="GII25402.1"/>
    </source>
</evidence>
<organism evidence="17 18">
    <name type="scientific">Planosporangium mesophilum</name>
    <dbReference type="NCBI Taxonomy" id="689768"/>
    <lineage>
        <taxon>Bacteria</taxon>
        <taxon>Bacillati</taxon>
        <taxon>Actinomycetota</taxon>
        <taxon>Actinomycetes</taxon>
        <taxon>Micromonosporales</taxon>
        <taxon>Micromonosporaceae</taxon>
        <taxon>Planosporangium</taxon>
    </lineage>
</organism>
<name>A0A8J3X2E1_9ACTN</name>
<sequence>MPHLEPMRHILTGVHVPLVTPFAADGRVAGDALERLAYEVIDAGAAGVVALGTTGEPATLNADERRTVIDICARVCRERRAGLMIGAGSNDTAASVEALRGLNAWPEATAALTVVPYYSRPSERGVIAHFTRLAADSPVPLVIYHVPYRTGQAVGAGTLRHLVRLPGVIGIKYATGGIDADTVALMADRPAGFAVLAGDDAFVSPMLALGAAGGVLASAHLCTAAFVDLVHAWHSGDVDRARDLGHRLVALSAAAFAEPNPTVVKAVLHAQGRIPTPAVRLPLLPASAAATEAALAALASVDLGQVGRRQVARISKVGNPAAPDRQPDSPPNHLD</sequence>
<dbReference type="Proteomes" id="UP000599074">
    <property type="component" value="Unassembled WGS sequence"/>
</dbReference>
<evidence type="ECO:0000256" key="6">
    <source>
        <dbReference type="ARBA" id="ARBA00022605"/>
    </source>
</evidence>
<dbReference type="SMART" id="SM01130">
    <property type="entry name" value="DHDPS"/>
    <property type="match status" value="1"/>
</dbReference>
<keyword evidence="9 12" id="KW-0456">Lyase</keyword>
<comment type="caution">
    <text evidence="12">Was originally thought to be a dihydrodipicolinate synthase (DHDPS), catalyzing the condensation of (S)-aspartate-beta-semialdehyde [(S)-ASA] and pyruvate to dihydrodipicolinate (DHDP). However, it was shown in E.coli that the product of the enzymatic reaction is not dihydrodipicolinate but in fact (4S)-4-hydroxy-2,3,4,5-tetrahydro-(2S)-dipicolinic acid (HTPA), and that the consecutive dehydration reaction leading to DHDP is not spontaneous but catalyzed by DapB.</text>
</comment>
<dbReference type="InterPro" id="IPR002220">
    <property type="entry name" value="DapA-like"/>
</dbReference>
<evidence type="ECO:0000256" key="3">
    <source>
        <dbReference type="ARBA" id="ARBA00007592"/>
    </source>
</evidence>
<dbReference type="PROSITE" id="PS00666">
    <property type="entry name" value="DHDPS_2"/>
    <property type="match status" value="1"/>
</dbReference>
<evidence type="ECO:0000256" key="10">
    <source>
        <dbReference type="ARBA" id="ARBA00023270"/>
    </source>
</evidence>
<protein>
    <recommendedName>
        <fullName evidence="4 12">4-hydroxy-tetrahydrodipicolinate synthase</fullName>
        <shortName evidence="12">HTPA synthase</shortName>
        <ecNumber evidence="4 12">4.3.3.7</ecNumber>
    </recommendedName>
</protein>
<evidence type="ECO:0000313" key="18">
    <source>
        <dbReference type="Proteomes" id="UP000599074"/>
    </source>
</evidence>
<dbReference type="AlphaFoldDB" id="A0A8J3X2E1"/>
<evidence type="ECO:0000256" key="12">
    <source>
        <dbReference type="HAMAP-Rule" id="MF_00418"/>
    </source>
</evidence>
<comment type="subunit">
    <text evidence="12">Homotetramer; dimer of dimers.</text>
</comment>
<comment type="similarity">
    <text evidence="3 12 13">Belongs to the DapA family.</text>
</comment>
<evidence type="ECO:0000256" key="7">
    <source>
        <dbReference type="ARBA" id="ARBA00022915"/>
    </source>
</evidence>
<evidence type="ECO:0000256" key="13">
    <source>
        <dbReference type="PIRNR" id="PIRNR001365"/>
    </source>
</evidence>
<evidence type="ECO:0000256" key="11">
    <source>
        <dbReference type="ARBA" id="ARBA00047836"/>
    </source>
</evidence>
<dbReference type="CDD" id="cd00950">
    <property type="entry name" value="DHDPS"/>
    <property type="match status" value="1"/>
</dbReference>
<dbReference type="NCBIfam" id="TIGR00674">
    <property type="entry name" value="dapA"/>
    <property type="match status" value="1"/>
</dbReference>
<keyword evidence="5 12" id="KW-0963">Cytoplasm</keyword>
<dbReference type="PANTHER" id="PTHR12128">
    <property type="entry name" value="DIHYDRODIPICOLINATE SYNTHASE"/>
    <property type="match status" value="1"/>
</dbReference>
<evidence type="ECO:0000256" key="1">
    <source>
        <dbReference type="ARBA" id="ARBA00003294"/>
    </source>
</evidence>
<dbReference type="PIRSF" id="PIRSF001365">
    <property type="entry name" value="DHDPS"/>
    <property type="match status" value="1"/>
</dbReference>
<feature type="active site" description="Schiff-base intermediate with substrate" evidence="12 14">
    <location>
        <position position="172"/>
    </location>
</feature>
<keyword evidence="18" id="KW-1185">Reference proteome</keyword>
<dbReference type="InterPro" id="IPR020625">
    <property type="entry name" value="Schiff_base-form_aldolases_AS"/>
</dbReference>
<accession>A0A8J3X2E1</accession>
<keyword evidence="10 12" id="KW-0704">Schiff base</keyword>
<evidence type="ECO:0000256" key="16">
    <source>
        <dbReference type="SAM" id="MobiDB-lite"/>
    </source>
</evidence>